<gene>
    <name evidence="1" type="ORF">HUW51_00695</name>
</gene>
<geneLocation type="plasmid" evidence="1 2">
    <name>unnamed2</name>
</geneLocation>
<proteinExistence type="predicted"/>
<dbReference type="RefSeq" id="WP_185269975.1">
    <property type="nucleotide sequence ID" value="NZ_CP055155.1"/>
</dbReference>
<dbReference type="Proteomes" id="UP000515237">
    <property type="component" value="Plasmid unnamed2"/>
</dbReference>
<evidence type="ECO:0000313" key="1">
    <source>
        <dbReference type="EMBL" id="QNF31309.1"/>
    </source>
</evidence>
<dbReference type="EMBL" id="CP055155">
    <property type="protein sequence ID" value="QNF31309.1"/>
    <property type="molecule type" value="Genomic_DNA"/>
</dbReference>
<dbReference type="AlphaFoldDB" id="A0A7G7G2C5"/>
<evidence type="ECO:0000313" key="2">
    <source>
        <dbReference type="Proteomes" id="UP000515237"/>
    </source>
</evidence>
<organism evidence="1 2">
    <name type="scientific">Adhaeribacter swui</name>
    <dbReference type="NCBI Taxonomy" id="2086471"/>
    <lineage>
        <taxon>Bacteria</taxon>
        <taxon>Pseudomonadati</taxon>
        <taxon>Bacteroidota</taxon>
        <taxon>Cytophagia</taxon>
        <taxon>Cytophagales</taxon>
        <taxon>Hymenobacteraceae</taxon>
        <taxon>Adhaeribacter</taxon>
    </lineage>
</organism>
<reference evidence="1 2" key="1">
    <citation type="journal article" date="2018" name="Int. J. Syst. Evol. Microbiol.">
        <title>Adhaeribacter swui sp. nov., isolated from wet mud.</title>
        <authorList>
            <person name="Kim D.U."/>
            <person name="Kim K.W."/>
            <person name="Kang M.S."/>
            <person name="Kim J.Y."/>
            <person name="Jang J.H."/>
            <person name="Kim M.K."/>
        </authorList>
    </citation>
    <scope>NUCLEOTIDE SEQUENCE [LARGE SCALE GENOMIC DNA]</scope>
    <source>
        <strain evidence="1 2">KCTC 52873</strain>
        <plasmid evidence="1">unnamed2</plasmid>
    </source>
</reference>
<dbReference type="KEGG" id="aswu:HUW51_00695"/>
<accession>A0A7G7G2C5</accession>
<evidence type="ECO:0008006" key="3">
    <source>
        <dbReference type="Google" id="ProtNLM"/>
    </source>
</evidence>
<keyword evidence="2" id="KW-1185">Reference proteome</keyword>
<protein>
    <recommendedName>
        <fullName evidence="3">TIGR04255 family protein</fullName>
    </recommendedName>
</protein>
<sequence>MDIKEKLQISVTNIVLIGDFNPIIFQPAWLASKGLIRENEADSVNLELIHKELVRYRLDWAELEITDNRFYIQTSKEAYQEAIRDLVLGIFKTFLKETPIRALGINHLLHYQLTEKEYINLGDKLVPLNNWNEFFKDPRILHVEVLESQRLDNNNGYYRVNITPSDLLPRNGIIINLNDHYSLKNQERGTQGEIIKILEDSWDSSLTMANDISEYLWKKVQQ</sequence>
<keyword evidence="1" id="KW-0614">Plasmid</keyword>
<name>A0A7G7G2C5_9BACT</name>